<organism evidence="2 3">
    <name type="scientific">Paenibacillus terreus</name>
    <dbReference type="NCBI Taxonomy" id="1387834"/>
    <lineage>
        <taxon>Bacteria</taxon>
        <taxon>Bacillati</taxon>
        <taxon>Bacillota</taxon>
        <taxon>Bacilli</taxon>
        <taxon>Bacillales</taxon>
        <taxon>Paenibacillaceae</taxon>
        <taxon>Paenibacillus</taxon>
    </lineage>
</organism>
<dbReference type="Proteomes" id="UP001580407">
    <property type="component" value="Unassembled WGS sequence"/>
</dbReference>
<name>A0ABV5B844_9BACL</name>
<proteinExistence type="predicted"/>
<evidence type="ECO:0000256" key="1">
    <source>
        <dbReference type="PROSITE-ProRule" id="PRU00339"/>
    </source>
</evidence>
<dbReference type="PROSITE" id="PS50005">
    <property type="entry name" value="TPR"/>
    <property type="match status" value="1"/>
</dbReference>
<dbReference type="InterPro" id="IPR011990">
    <property type="entry name" value="TPR-like_helical_dom_sf"/>
</dbReference>
<evidence type="ECO:0008006" key="4">
    <source>
        <dbReference type="Google" id="ProtNLM"/>
    </source>
</evidence>
<reference evidence="2 3" key="1">
    <citation type="submission" date="2024-09" db="EMBL/GenBank/DDBJ databases">
        <authorList>
            <person name="Ruan L."/>
        </authorList>
    </citation>
    <scope>NUCLEOTIDE SEQUENCE [LARGE SCALE GENOMIC DNA]</scope>
    <source>
        <strain evidence="2 3">D33</strain>
    </source>
</reference>
<feature type="repeat" description="TPR" evidence="1">
    <location>
        <begin position="201"/>
        <end position="234"/>
    </location>
</feature>
<accession>A0ABV5B844</accession>
<dbReference type="Pfam" id="PF13181">
    <property type="entry name" value="TPR_8"/>
    <property type="match status" value="2"/>
</dbReference>
<keyword evidence="1" id="KW-0802">TPR repeat</keyword>
<evidence type="ECO:0000313" key="2">
    <source>
        <dbReference type="EMBL" id="MFB5681544.1"/>
    </source>
</evidence>
<dbReference type="EMBL" id="JBHILM010000011">
    <property type="protein sequence ID" value="MFB5681544.1"/>
    <property type="molecule type" value="Genomic_DNA"/>
</dbReference>
<sequence length="277" mass="32576">MDDLHLDDLRIDSLVDLIRASFFLEEWSKMFQISDKLLLSANKVYSKQKKALEAGKRYVFDDRKRHIVYYLGYSHMSKGIALYNMKRFEESKECIKQYIDLSWLDDGSKEAKEEVEFFKLFARGNSYTVCLLEGELEVLDSYVQFLKESRPEELFPGLITILEAALRHNFNVDEVIQSFKTDVLNTISYYENQNNMTRHLTKYYHKMSLYLFREGNYKEAVHYTLKALELSDKFNDMVFDKKSTALFEEASDLLALVGMEKLTILVVSHLLSKNHIK</sequence>
<protein>
    <recommendedName>
        <fullName evidence="4">DNA-binding protein</fullName>
    </recommendedName>
</protein>
<keyword evidence="3" id="KW-1185">Reference proteome</keyword>
<comment type="caution">
    <text evidence="2">The sequence shown here is derived from an EMBL/GenBank/DDBJ whole genome shotgun (WGS) entry which is preliminary data.</text>
</comment>
<gene>
    <name evidence="2" type="ORF">ACE3NQ_11525</name>
</gene>
<dbReference type="RefSeq" id="WP_375525331.1">
    <property type="nucleotide sequence ID" value="NZ_JBHILM010000011.1"/>
</dbReference>
<dbReference type="InterPro" id="IPR019734">
    <property type="entry name" value="TPR_rpt"/>
</dbReference>
<dbReference type="Gene3D" id="1.25.40.10">
    <property type="entry name" value="Tetratricopeptide repeat domain"/>
    <property type="match status" value="1"/>
</dbReference>
<evidence type="ECO:0000313" key="3">
    <source>
        <dbReference type="Proteomes" id="UP001580407"/>
    </source>
</evidence>
<dbReference type="SUPFAM" id="SSF48452">
    <property type="entry name" value="TPR-like"/>
    <property type="match status" value="1"/>
</dbReference>